<dbReference type="EMBL" id="JAHBCL010000028">
    <property type="protein sequence ID" value="MBS7527940.1"/>
    <property type="molecule type" value="Genomic_DNA"/>
</dbReference>
<dbReference type="PANTHER" id="PTHR43157">
    <property type="entry name" value="PHOSPHATIDYLINOSITOL-GLYCAN BIOSYNTHESIS CLASS F PROTEIN-RELATED"/>
    <property type="match status" value="1"/>
</dbReference>
<dbReference type="PRINTS" id="PR00080">
    <property type="entry name" value="SDRFAMILY"/>
</dbReference>
<keyword evidence="4" id="KW-1185">Reference proteome</keyword>
<gene>
    <name evidence="3" type="ORF">KHM83_14740</name>
</gene>
<dbReference type="PANTHER" id="PTHR43157:SF31">
    <property type="entry name" value="PHOSPHATIDYLINOSITOL-GLYCAN BIOSYNTHESIS CLASS F PROTEIN"/>
    <property type="match status" value="1"/>
</dbReference>
<reference evidence="3 4" key="1">
    <citation type="submission" date="2021-05" db="EMBL/GenBank/DDBJ databases">
        <title>Fusibacter ferrireducens sp. nov., an anaerobic, sulfur- and Fe-reducing bacterium isolated from the mangrove sediment.</title>
        <authorList>
            <person name="Qiu D."/>
        </authorList>
    </citation>
    <scope>NUCLEOTIDE SEQUENCE [LARGE SCALE GENOMIC DNA]</scope>
    <source>
        <strain evidence="3 4">DSM 12116</strain>
    </source>
</reference>
<name>A0ABS5PRZ9_9FIRM</name>
<organism evidence="3 4">
    <name type="scientific">Fusibacter paucivorans</name>
    <dbReference type="NCBI Taxonomy" id="76009"/>
    <lineage>
        <taxon>Bacteria</taxon>
        <taxon>Bacillati</taxon>
        <taxon>Bacillota</taxon>
        <taxon>Clostridia</taxon>
        <taxon>Eubacteriales</taxon>
        <taxon>Eubacteriales Family XII. Incertae Sedis</taxon>
        <taxon>Fusibacter</taxon>
    </lineage>
</organism>
<protein>
    <submittedName>
        <fullName evidence="3">SDR family NAD(P)-dependent oxidoreductase</fullName>
    </submittedName>
</protein>
<dbReference type="Proteomes" id="UP000746471">
    <property type="component" value="Unassembled WGS sequence"/>
</dbReference>
<dbReference type="Pfam" id="PF00106">
    <property type="entry name" value="adh_short"/>
    <property type="match status" value="1"/>
</dbReference>
<dbReference type="InterPro" id="IPR036291">
    <property type="entry name" value="NAD(P)-bd_dom_sf"/>
</dbReference>
<accession>A0ABS5PRZ9</accession>
<dbReference type="InterPro" id="IPR002347">
    <property type="entry name" value="SDR_fam"/>
</dbReference>
<keyword evidence="1" id="KW-0560">Oxidoreductase</keyword>
<evidence type="ECO:0000256" key="1">
    <source>
        <dbReference type="ARBA" id="ARBA00023002"/>
    </source>
</evidence>
<evidence type="ECO:0000313" key="3">
    <source>
        <dbReference type="EMBL" id="MBS7527940.1"/>
    </source>
</evidence>
<dbReference type="SUPFAM" id="SSF51735">
    <property type="entry name" value="NAD(P)-binding Rossmann-fold domains"/>
    <property type="match status" value="1"/>
</dbReference>
<evidence type="ECO:0000256" key="2">
    <source>
        <dbReference type="RuleBase" id="RU000363"/>
    </source>
</evidence>
<comment type="similarity">
    <text evidence="2">Belongs to the short-chain dehydrogenases/reductases (SDR) family.</text>
</comment>
<dbReference type="PRINTS" id="PR00081">
    <property type="entry name" value="GDHRDH"/>
</dbReference>
<proteinExistence type="inferred from homology"/>
<comment type="caution">
    <text evidence="3">The sequence shown here is derived from an EMBL/GenBank/DDBJ whole genome shotgun (WGS) entry which is preliminary data.</text>
</comment>
<evidence type="ECO:0000313" key="4">
    <source>
        <dbReference type="Proteomes" id="UP000746471"/>
    </source>
</evidence>
<sequence>MNSMKGKLVVVTGPTSGIGKKIASDIGNMDANLVLACRDINKGRQVAEEIIQRNNTAIIDVMHIDMSDIQSIKEFACQFRKKYSRLDVLVNNAGVNLTGKERQNSVQGIELTFATNVLGYYLLTCELLELLKSNGSARIVNVASTFANDVNLDDVQFEHRPYDAMKAYAQSKACDRMLTWAFARRLENSGVTSNAMAPGLTPDTGLFRSMPVKRRLELSKGGGRSIEDGADTAVWLASSSETDGISGKFFEKRQEIACEFRDVEAEEKLWSICEELTGYKKYAASNRKCQ</sequence>
<dbReference type="Gene3D" id="3.40.50.720">
    <property type="entry name" value="NAD(P)-binding Rossmann-like Domain"/>
    <property type="match status" value="1"/>
</dbReference>